<dbReference type="Proteomes" id="UP000531594">
    <property type="component" value="Unassembled WGS sequence"/>
</dbReference>
<reference evidence="1 2" key="1">
    <citation type="submission" date="2020-08" db="EMBL/GenBank/DDBJ databases">
        <title>Genomic Encyclopedia of Type Strains, Phase IV (KMG-IV): sequencing the most valuable type-strain genomes for metagenomic binning, comparative biology and taxonomic classification.</title>
        <authorList>
            <person name="Goeker M."/>
        </authorList>
    </citation>
    <scope>NUCLEOTIDE SEQUENCE [LARGE SCALE GENOMIC DNA]</scope>
    <source>
        <strain evidence="1 2">DSM 5391</strain>
    </source>
</reference>
<dbReference type="EMBL" id="JACHGK010000001">
    <property type="protein sequence ID" value="MBB6443420.1"/>
    <property type="molecule type" value="Genomic_DNA"/>
</dbReference>
<comment type="caution">
    <text evidence="1">The sequence shown here is derived from an EMBL/GenBank/DDBJ whole genome shotgun (WGS) entry which is preliminary data.</text>
</comment>
<dbReference type="AlphaFoldDB" id="A0A7X0HPT9"/>
<accession>A0A7X0HPT9</accession>
<evidence type="ECO:0000313" key="1">
    <source>
        <dbReference type="EMBL" id="MBB6443420.1"/>
    </source>
</evidence>
<keyword evidence="2" id="KW-1185">Reference proteome</keyword>
<proteinExistence type="predicted"/>
<sequence>MKVLAKTPRDFVLTFNNEEFIGLSENEKHEKIAKALREVIFNQVWWIEIKEYIAF</sequence>
<protein>
    <submittedName>
        <fullName evidence="1">Uncharacterized protein</fullName>
    </submittedName>
</protein>
<dbReference type="RefSeq" id="WP_184521300.1">
    <property type="nucleotide sequence ID" value="NZ_JACHGK010000001.1"/>
</dbReference>
<name>A0A7X0HPT9_9BACI</name>
<organism evidence="1 2">
    <name type="scientific">Bacillus benzoevorans</name>
    <dbReference type="NCBI Taxonomy" id="1456"/>
    <lineage>
        <taxon>Bacteria</taxon>
        <taxon>Bacillati</taxon>
        <taxon>Bacillota</taxon>
        <taxon>Bacilli</taxon>
        <taxon>Bacillales</taxon>
        <taxon>Bacillaceae</taxon>
        <taxon>Bacillus</taxon>
    </lineage>
</organism>
<gene>
    <name evidence="1" type="ORF">HNR53_000008</name>
</gene>
<evidence type="ECO:0000313" key="2">
    <source>
        <dbReference type="Proteomes" id="UP000531594"/>
    </source>
</evidence>